<evidence type="ECO:0000256" key="2">
    <source>
        <dbReference type="ARBA" id="ARBA00022801"/>
    </source>
</evidence>
<dbReference type="RefSeq" id="WP_143785674.1">
    <property type="nucleotide sequence ID" value="NZ_FUZU01000001.1"/>
</dbReference>
<evidence type="ECO:0000259" key="6">
    <source>
        <dbReference type="Pfam" id="PF00112"/>
    </source>
</evidence>
<organism evidence="7 8">
    <name type="scientific">Ohtaekwangia koreensis</name>
    <dbReference type="NCBI Taxonomy" id="688867"/>
    <lineage>
        <taxon>Bacteria</taxon>
        <taxon>Pseudomonadati</taxon>
        <taxon>Bacteroidota</taxon>
        <taxon>Cytophagia</taxon>
        <taxon>Cytophagales</taxon>
        <taxon>Fulvivirgaceae</taxon>
        <taxon>Ohtaekwangia</taxon>
    </lineage>
</organism>
<dbReference type="PROSITE" id="PS00139">
    <property type="entry name" value="THIOL_PROTEASE_CYS"/>
    <property type="match status" value="1"/>
</dbReference>
<feature type="active site" evidence="5">
    <location>
        <position position="71"/>
    </location>
</feature>
<dbReference type="PANTHER" id="PTHR10363:SF2">
    <property type="entry name" value="BLEOMYCIN HYDROLASE"/>
    <property type="match status" value="1"/>
</dbReference>
<gene>
    <name evidence="7" type="ORF">SAMN05660236_1899</name>
</gene>
<dbReference type="SUPFAM" id="SSF54001">
    <property type="entry name" value="Cysteine proteinases"/>
    <property type="match status" value="1"/>
</dbReference>
<dbReference type="GO" id="GO:0070005">
    <property type="term" value="F:cysteine-type aminopeptidase activity"/>
    <property type="evidence" value="ECO:0007669"/>
    <property type="project" value="InterPro"/>
</dbReference>
<evidence type="ECO:0000313" key="8">
    <source>
        <dbReference type="Proteomes" id="UP000190961"/>
    </source>
</evidence>
<dbReference type="GO" id="GO:0009636">
    <property type="term" value="P:response to toxic substance"/>
    <property type="evidence" value="ECO:0007669"/>
    <property type="project" value="TreeGrafter"/>
</dbReference>
<dbReference type="InterPro" id="IPR004134">
    <property type="entry name" value="Peptidase_C1B"/>
</dbReference>
<proteinExistence type="inferred from homology"/>
<evidence type="ECO:0000256" key="3">
    <source>
        <dbReference type="ARBA" id="ARBA00022807"/>
    </source>
</evidence>
<evidence type="ECO:0000313" key="7">
    <source>
        <dbReference type="EMBL" id="SKC59682.1"/>
    </source>
</evidence>
<dbReference type="PIRSF" id="PIRSF005700">
    <property type="entry name" value="PepC"/>
    <property type="match status" value="1"/>
</dbReference>
<dbReference type="AlphaFoldDB" id="A0A1T5K7F9"/>
<dbReference type="Proteomes" id="UP000190961">
    <property type="component" value="Unassembled WGS sequence"/>
</dbReference>
<keyword evidence="3 4" id="KW-0788">Thiol protease</keyword>
<dbReference type="Pfam" id="PF03051">
    <property type="entry name" value="Peptidase_C1_2"/>
    <property type="match status" value="1"/>
</dbReference>
<dbReference type="Gene3D" id="3.90.70.10">
    <property type="entry name" value="Cysteine proteinases"/>
    <property type="match status" value="1"/>
</dbReference>
<dbReference type="GO" id="GO:0006508">
    <property type="term" value="P:proteolysis"/>
    <property type="evidence" value="ECO:0007669"/>
    <property type="project" value="UniProtKB-KW"/>
</dbReference>
<dbReference type="GO" id="GO:0005737">
    <property type="term" value="C:cytoplasm"/>
    <property type="evidence" value="ECO:0007669"/>
    <property type="project" value="TreeGrafter"/>
</dbReference>
<dbReference type="InterPro" id="IPR000668">
    <property type="entry name" value="Peptidase_C1A_C"/>
</dbReference>
<keyword evidence="2 4" id="KW-0378">Hydrolase</keyword>
<feature type="active site" evidence="5">
    <location>
        <position position="330"/>
    </location>
</feature>
<sequence>MRTWKKKLYWFAATKNKLTLHDMKRILSLGIILMAGISCIMAQPAPDEALLTVVKKIESTPVKNQANTGTCWSFSTTSLVESQTIHNGYGTFDLSEMFTVRNIYTEKARNYMLRQGAAQFGPGGLGHDVIRAMATYGAVPESVYSGLNLGQKKHDHGKLDAQLKSYLDSLLKTRPVPVDWMKGFQNILDEHLGKAPETFTYRERQFTPKSFAAEVLHFKADDYVNITSFSHHPFYTSFILEAPDNFLNGSYYNLPLDEMIRVTERAVEQGYSIMWDADVSNEYFRQKDGYILQWKDGKIPATVSPDDEEMKYNQTFRQTLYENLTTQDDHLMHLVGLEKSKTGKKFFMVKNSWGEYGPFKGYIHVSEAYFAINTVSLVVPKAAIDKALLTKLGIQ</sequence>
<dbReference type="GO" id="GO:0043418">
    <property type="term" value="P:homocysteine catabolic process"/>
    <property type="evidence" value="ECO:0007669"/>
    <property type="project" value="TreeGrafter"/>
</dbReference>
<feature type="active site" evidence="5">
    <location>
        <position position="351"/>
    </location>
</feature>
<dbReference type="InterPro" id="IPR038765">
    <property type="entry name" value="Papain-like_cys_pep_sf"/>
</dbReference>
<protein>
    <recommendedName>
        <fullName evidence="4">Aminopeptidase</fullName>
    </recommendedName>
</protein>
<dbReference type="PANTHER" id="PTHR10363">
    <property type="entry name" value="BLEOMYCIN HYDROLASE"/>
    <property type="match status" value="1"/>
</dbReference>
<keyword evidence="4" id="KW-0031">Aminopeptidase</keyword>
<feature type="domain" description="Peptidase C1A papain C-terminal" evidence="6">
    <location>
        <begin position="58"/>
        <end position="96"/>
    </location>
</feature>
<evidence type="ECO:0000256" key="5">
    <source>
        <dbReference type="PIRSR" id="PIRSR005700-1"/>
    </source>
</evidence>
<dbReference type="Pfam" id="PF00112">
    <property type="entry name" value="Peptidase_C1"/>
    <property type="match status" value="1"/>
</dbReference>
<keyword evidence="8" id="KW-1185">Reference proteome</keyword>
<dbReference type="InterPro" id="IPR000169">
    <property type="entry name" value="Pept_cys_AS"/>
</dbReference>
<evidence type="ECO:0000256" key="4">
    <source>
        <dbReference type="PIRNR" id="PIRNR005700"/>
    </source>
</evidence>
<comment type="similarity">
    <text evidence="4">Belongs to the peptidase C1 family.</text>
</comment>
<reference evidence="7 8" key="1">
    <citation type="submission" date="2017-02" db="EMBL/GenBank/DDBJ databases">
        <authorList>
            <person name="Peterson S.W."/>
        </authorList>
    </citation>
    <scope>NUCLEOTIDE SEQUENCE [LARGE SCALE GENOMIC DNA]</scope>
    <source>
        <strain evidence="7 8">DSM 25262</strain>
    </source>
</reference>
<accession>A0A1T5K7F9</accession>
<keyword evidence="1 4" id="KW-0645">Protease</keyword>
<evidence type="ECO:0000256" key="1">
    <source>
        <dbReference type="ARBA" id="ARBA00022670"/>
    </source>
</evidence>
<dbReference type="STRING" id="688867.SAMN05660236_1899"/>
<name>A0A1T5K7F9_9BACT</name>
<dbReference type="EMBL" id="FUZU01000001">
    <property type="protein sequence ID" value="SKC59682.1"/>
    <property type="molecule type" value="Genomic_DNA"/>
</dbReference>